<sequence length="678" mass="68947">MKPTSAEHQPHVPASSTPREITAKAVVLGIVLAAILAGANAYLGLKVGLTVSASIPAAVISMAVLRMLRGSTVVENNIVQTAASAGESLAAGVIFTLPALVLLGYWDGFPFLPVATIALCGGVLGVLFTVPLRRALIVEKPLRFPEGVATAEVLKAGERGGRSAVHITVAGLAGALLKFLQSGLGLVSSTVTGSVKAGGVVIGLGSELGVALLGVGYIVGLNIAFLVFLGGGLAWFAGIPLYMAFADPAQLHSIVGDATGYDAAEAVWDEKIRYLGVGAMAVGGVWALLSVVRPMIASIRSSVAAVRAQRGGGAADVPRTERDIPANWLLYGTLAMAVPVLLVFLFVVDRSRLEVGGGLFAATIAFGVLFALVAGFLFSSVSGYMTGLVGSSNNPVSGVTVLTLLASSLLLLVILGVQIDFAGDEAKATIAASTAVLISGVVSCAAAIAGDNLHDLKTGHLLGATPFKQQVMLVVGVVVSALCIAPILSVLYAAYGMGNSFPRPGMDPSESLQAPQAALMSSIAQGVFGGGLPWGMICGGGVLAVALIVADRLLERRGAAFRTPVLAVAVGLYLPLELSVPIFVGGVIAYLVARRKRGSESGGGPGLLFASGLITGEALVGIVLAIPFAIAQSADVFAISPAALGMSEASFSVLTDVLGVAAFVFFVLWLYRTARKAE</sequence>
<keyword evidence="4 6" id="KW-1133">Transmembrane helix</keyword>
<feature type="transmembrane region" description="Helical" evidence="6">
    <location>
        <begin position="112"/>
        <end position="132"/>
    </location>
</feature>
<protein>
    <submittedName>
        <fullName evidence="7">Oligopeptide transporter, OPT family</fullName>
    </submittedName>
</protein>
<reference evidence="8" key="1">
    <citation type="journal article" date="2019" name="Int. J. Syst. Evol. Microbiol.">
        <title>The Global Catalogue of Microorganisms (GCM) 10K type strain sequencing project: providing services to taxonomists for standard genome sequencing and annotation.</title>
        <authorList>
            <consortium name="The Broad Institute Genomics Platform"/>
            <consortium name="The Broad Institute Genome Sequencing Center for Infectious Disease"/>
            <person name="Wu L."/>
            <person name="Ma J."/>
        </authorList>
    </citation>
    <scope>NUCLEOTIDE SEQUENCE [LARGE SCALE GENOMIC DNA]</scope>
    <source>
        <strain evidence="8">JCM 9687</strain>
    </source>
</reference>
<evidence type="ECO:0000256" key="5">
    <source>
        <dbReference type="ARBA" id="ARBA00023136"/>
    </source>
</evidence>
<evidence type="ECO:0000256" key="1">
    <source>
        <dbReference type="ARBA" id="ARBA00004141"/>
    </source>
</evidence>
<feature type="transmembrane region" description="Helical" evidence="6">
    <location>
        <begin position="527"/>
        <end position="550"/>
    </location>
</feature>
<feature type="transmembrane region" description="Helical" evidence="6">
    <location>
        <begin position="570"/>
        <end position="593"/>
    </location>
</feature>
<keyword evidence="2" id="KW-0813">Transport</keyword>
<dbReference type="InterPro" id="IPR045035">
    <property type="entry name" value="YSL-like"/>
</dbReference>
<evidence type="ECO:0000313" key="8">
    <source>
        <dbReference type="Proteomes" id="UP001500483"/>
    </source>
</evidence>
<dbReference type="RefSeq" id="WP_258349025.1">
    <property type="nucleotide sequence ID" value="NZ_BAAAYK010000038.1"/>
</dbReference>
<dbReference type="PANTHER" id="PTHR31645">
    <property type="entry name" value="OLIGOPEPTIDE TRANSPORTER YGL114W-RELATED"/>
    <property type="match status" value="1"/>
</dbReference>
<feature type="transmembrane region" description="Helical" evidence="6">
    <location>
        <begin position="274"/>
        <end position="292"/>
    </location>
</feature>
<feature type="transmembrane region" description="Helical" evidence="6">
    <location>
        <begin position="429"/>
        <end position="450"/>
    </location>
</feature>
<feature type="transmembrane region" description="Helical" evidence="6">
    <location>
        <begin position="398"/>
        <end position="417"/>
    </location>
</feature>
<dbReference type="InterPro" id="IPR004813">
    <property type="entry name" value="OPT"/>
</dbReference>
<feature type="transmembrane region" description="Helical" evidence="6">
    <location>
        <begin position="21"/>
        <end position="43"/>
    </location>
</feature>
<dbReference type="NCBIfam" id="TIGR00733">
    <property type="entry name" value="OPT family oligopeptide transporter"/>
    <property type="match status" value="1"/>
</dbReference>
<feature type="transmembrane region" description="Helical" evidence="6">
    <location>
        <begin position="328"/>
        <end position="348"/>
    </location>
</feature>
<dbReference type="Proteomes" id="UP001500483">
    <property type="component" value="Unassembled WGS sequence"/>
</dbReference>
<gene>
    <name evidence="7" type="ORF">GCM10020366_28120</name>
</gene>
<evidence type="ECO:0000313" key="7">
    <source>
        <dbReference type="EMBL" id="GAA3357963.1"/>
    </source>
</evidence>
<dbReference type="NCBIfam" id="TIGR00728">
    <property type="entry name" value="OPT_sfam"/>
    <property type="match status" value="1"/>
</dbReference>
<evidence type="ECO:0000256" key="3">
    <source>
        <dbReference type="ARBA" id="ARBA00022692"/>
    </source>
</evidence>
<dbReference type="PANTHER" id="PTHR31645:SF0">
    <property type="entry name" value="OLIGOPEPTIDE TRANSPORTER YGL114W-RELATED"/>
    <property type="match status" value="1"/>
</dbReference>
<dbReference type="Pfam" id="PF03169">
    <property type="entry name" value="OPT"/>
    <property type="match status" value="1"/>
</dbReference>
<feature type="transmembrane region" description="Helical" evidence="6">
    <location>
        <begin position="89"/>
        <end position="106"/>
    </location>
</feature>
<comment type="subcellular location">
    <subcellularLocation>
        <location evidence="1">Membrane</location>
        <topology evidence="1">Multi-pass membrane protein</topology>
    </subcellularLocation>
</comment>
<proteinExistence type="predicted"/>
<evidence type="ECO:0000256" key="2">
    <source>
        <dbReference type="ARBA" id="ARBA00022448"/>
    </source>
</evidence>
<keyword evidence="8" id="KW-1185">Reference proteome</keyword>
<feature type="transmembrane region" description="Helical" evidence="6">
    <location>
        <begin position="605"/>
        <end position="630"/>
    </location>
</feature>
<keyword evidence="5 6" id="KW-0472">Membrane</keyword>
<organism evidence="7 8">
    <name type="scientific">Saccharopolyspora gregorii</name>
    <dbReference type="NCBI Taxonomy" id="33914"/>
    <lineage>
        <taxon>Bacteria</taxon>
        <taxon>Bacillati</taxon>
        <taxon>Actinomycetota</taxon>
        <taxon>Actinomycetes</taxon>
        <taxon>Pseudonocardiales</taxon>
        <taxon>Pseudonocardiaceae</taxon>
        <taxon>Saccharopolyspora</taxon>
    </lineage>
</organism>
<comment type="caution">
    <text evidence="7">The sequence shown here is derived from an EMBL/GenBank/DDBJ whole genome shotgun (WGS) entry which is preliminary data.</text>
</comment>
<accession>A0ABP6RQV8</accession>
<dbReference type="EMBL" id="BAAAYK010000038">
    <property type="protein sequence ID" value="GAA3357963.1"/>
    <property type="molecule type" value="Genomic_DNA"/>
</dbReference>
<feature type="transmembrane region" description="Helical" evidence="6">
    <location>
        <begin position="208"/>
        <end position="236"/>
    </location>
</feature>
<feature type="transmembrane region" description="Helical" evidence="6">
    <location>
        <begin position="470"/>
        <end position="495"/>
    </location>
</feature>
<dbReference type="InterPro" id="IPR004814">
    <property type="entry name" value="Oligopep_transpt"/>
</dbReference>
<feature type="transmembrane region" description="Helical" evidence="6">
    <location>
        <begin position="355"/>
        <end position="378"/>
    </location>
</feature>
<keyword evidence="3 6" id="KW-0812">Transmembrane</keyword>
<evidence type="ECO:0000256" key="4">
    <source>
        <dbReference type="ARBA" id="ARBA00022989"/>
    </source>
</evidence>
<feature type="transmembrane region" description="Helical" evidence="6">
    <location>
        <begin position="650"/>
        <end position="671"/>
    </location>
</feature>
<name>A0ABP6RQV8_9PSEU</name>
<feature type="transmembrane region" description="Helical" evidence="6">
    <location>
        <begin position="49"/>
        <end position="68"/>
    </location>
</feature>
<evidence type="ECO:0000256" key="6">
    <source>
        <dbReference type="SAM" id="Phobius"/>
    </source>
</evidence>